<evidence type="ECO:0000259" key="2">
    <source>
        <dbReference type="Pfam" id="PF22600"/>
    </source>
</evidence>
<dbReference type="EMBL" id="JAODUP010000643">
    <property type="protein sequence ID" value="KAK2145972.1"/>
    <property type="molecule type" value="Genomic_DNA"/>
</dbReference>
<sequence length="518" mass="59029">MKLELKGEQLLEESIGAICNEYQKEHSNGLQRGRQTVFVSTKDLKSCIVSLKKMGRIARKYFIRKVDNSADILIEYRDPESIKELQQHSRCFSSSYGIPVRTRHVFAEGVTHSVPIDMSQLQVMKQPRQLADVIDETLPLSLQIRQVYQEYRMSGYDKLARYFIASTVEDFVQQILPASEIRLFGSSVNGLGRHDCDLDMTLNIRSDSIINQDYYKGQVYFKYLSKLKGEERNNSRTILQLISLMMYAVYPCSHHVTSILSARVPILRFTHTGLSVTCDLSMNPIGPMMSEILYKMGSIDDRFVALTFVIRIWARRWKVTQSSPGPWPTNFTITLLVLFYLQQHPSVMLPPIDKLVTLLGREEDGYHYVARPWQQTTDKSTKNLNLGELLKGFFNMYMTFDFEKHGLSVLTGSLVENKTDNPLLVENPLEPALNVSRNVVKTELEAFQKHCHSSLNLLEDGFKLRDLLRAELNNGSQVPEIKLDELFRMDESESDIKTESGATVSAEQAVGTATAEGN</sequence>
<dbReference type="SUPFAM" id="SSF81301">
    <property type="entry name" value="Nucleotidyltransferase"/>
    <property type="match status" value="1"/>
</dbReference>
<evidence type="ECO:0000256" key="1">
    <source>
        <dbReference type="SAM" id="MobiDB-lite"/>
    </source>
</evidence>
<dbReference type="PANTHER" id="PTHR12271:SF133">
    <property type="entry name" value="POLY(A) RNA POLYMERASE, MITOCHONDRIAL"/>
    <property type="match status" value="1"/>
</dbReference>
<protein>
    <recommendedName>
        <fullName evidence="2">Poly(A) RNA polymerase mitochondrial-like central palm domain-containing protein</fullName>
    </recommendedName>
</protein>
<keyword evidence="4" id="KW-1185">Reference proteome</keyword>
<dbReference type="SUPFAM" id="SSF81631">
    <property type="entry name" value="PAP/OAS1 substrate-binding domain"/>
    <property type="match status" value="1"/>
</dbReference>
<comment type="caution">
    <text evidence="3">The sequence shown here is derived from an EMBL/GenBank/DDBJ whole genome shotgun (WGS) entry which is preliminary data.</text>
</comment>
<dbReference type="InterPro" id="IPR043519">
    <property type="entry name" value="NT_sf"/>
</dbReference>
<dbReference type="GO" id="GO:0031123">
    <property type="term" value="P:RNA 3'-end processing"/>
    <property type="evidence" value="ECO:0007669"/>
    <property type="project" value="TreeGrafter"/>
</dbReference>
<dbReference type="GO" id="GO:1990817">
    <property type="term" value="F:poly(A) RNA polymerase activity"/>
    <property type="evidence" value="ECO:0007669"/>
    <property type="project" value="TreeGrafter"/>
</dbReference>
<dbReference type="Gene3D" id="3.30.460.10">
    <property type="entry name" value="Beta Polymerase, domain 2"/>
    <property type="match status" value="1"/>
</dbReference>
<proteinExistence type="predicted"/>
<evidence type="ECO:0000313" key="4">
    <source>
        <dbReference type="Proteomes" id="UP001208570"/>
    </source>
</evidence>
<gene>
    <name evidence="3" type="ORF">LSH36_643g01052</name>
</gene>
<dbReference type="AlphaFoldDB" id="A0AAD9MU72"/>
<dbReference type="PANTHER" id="PTHR12271">
    <property type="entry name" value="POLY A POLYMERASE CID PAP -RELATED"/>
    <property type="match status" value="1"/>
</dbReference>
<feature type="domain" description="Poly(A) RNA polymerase mitochondrial-like central palm" evidence="2">
    <location>
        <begin position="140"/>
        <end position="294"/>
    </location>
</feature>
<evidence type="ECO:0000313" key="3">
    <source>
        <dbReference type="EMBL" id="KAK2145972.1"/>
    </source>
</evidence>
<accession>A0AAD9MU72</accession>
<dbReference type="Proteomes" id="UP001208570">
    <property type="component" value="Unassembled WGS sequence"/>
</dbReference>
<dbReference type="InterPro" id="IPR054708">
    <property type="entry name" value="MTPAP-like_central"/>
</dbReference>
<dbReference type="Gene3D" id="1.10.1410.10">
    <property type="match status" value="1"/>
</dbReference>
<name>A0AAD9MU72_9ANNE</name>
<reference evidence="3" key="1">
    <citation type="journal article" date="2023" name="Mol. Biol. Evol.">
        <title>Third-Generation Sequencing Reveals the Adaptive Role of the Epigenome in Three Deep-Sea Polychaetes.</title>
        <authorList>
            <person name="Perez M."/>
            <person name="Aroh O."/>
            <person name="Sun Y."/>
            <person name="Lan Y."/>
            <person name="Juniper S.K."/>
            <person name="Young C.R."/>
            <person name="Angers B."/>
            <person name="Qian P.Y."/>
        </authorList>
    </citation>
    <scope>NUCLEOTIDE SEQUENCE</scope>
    <source>
        <strain evidence="3">P08H-3</strain>
    </source>
</reference>
<feature type="region of interest" description="Disordered" evidence="1">
    <location>
        <begin position="492"/>
        <end position="518"/>
    </location>
</feature>
<dbReference type="GO" id="GO:0046872">
    <property type="term" value="F:metal ion binding"/>
    <property type="evidence" value="ECO:0007669"/>
    <property type="project" value="UniProtKB-KW"/>
</dbReference>
<dbReference type="Pfam" id="PF22600">
    <property type="entry name" value="MTPAP-like_central"/>
    <property type="match status" value="1"/>
</dbReference>
<dbReference type="CDD" id="cd05402">
    <property type="entry name" value="NT_PAP_TUTase"/>
    <property type="match status" value="1"/>
</dbReference>
<organism evidence="3 4">
    <name type="scientific">Paralvinella palmiformis</name>
    <dbReference type="NCBI Taxonomy" id="53620"/>
    <lineage>
        <taxon>Eukaryota</taxon>
        <taxon>Metazoa</taxon>
        <taxon>Spiralia</taxon>
        <taxon>Lophotrochozoa</taxon>
        <taxon>Annelida</taxon>
        <taxon>Polychaeta</taxon>
        <taxon>Sedentaria</taxon>
        <taxon>Canalipalpata</taxon>
        <taxon>Terebellida</taxon>
        <taxon>Terebelliformia</taxon>
        <taxon>Alvinellidae</taxon>
        <taxon>Paralvinella</taxon>
    </lineage>
</organism>